<name>A0A5P1RAG4_9GAMM</name>
<feature type="signal peptide" evidence="1">
    <location>
        <begin position="1"/>
        <end position="23"/>
    </location>
</feature>
<dbReference type="OrthoDB" id="6402342at2"/>
<evidence type="ECO:0000313" key="2">
    <source>
        <dbReference type="EMBL" id="QEQ96276.1"/>
    </source>
</evidence>
<keyword evidence="3" id="KW-1185">Reference proteome</keyword>
<dbReference type="EMBL" id="CP043869">
    <property type="protein sequence ID" value="QEQ96276.1"/>
    <property type="molecule type" value="Genomic_DNA"/>
</dbReference>
<sequence>MHRNNRMKLFAFLVFFLVISGCASNIPVQEPVEVVTLQKEFPPQVWSDHKELNISESACAEKGMQILNSLGFIQVVKSSHGEYIYGNYSNNRAVIKCVSVNGQTLVYSIVAGPKKAIVEKLRNEIMWQY</sequence>
<evidence type="ECO:0008006" key="4">
    <source>
        <dbReference type="Google" id="ProtNLM"/>
    </source>
</evidence>
<accession>A0A5P1RAG4</accession>
<reference evidence="2 3" key="1">
    <citation type="journal article" date="2019" name="Biochem. Eng. J.">
        <title>Metabolic engineering of the marine bacteria Neptunomonas concharum for the production of acetoin and meso-2,3-butanediol from acetate.</title>
        <authorList>
            <person name="Li W."/>
            <person name="Pu N."/>
            <person name="Liu C.-X."/>
            <person name="Yuan Q.-P."/>
            <person name="Li Z.-J."/>
        </authorList>
    </citation>
    <scope>NUCLEOTIDE SEQUENCE [LARGE SCALE GENOMIC DNA]</scope>
    <source>
        <strain evidence="2 3">JCM17730</strain>
    </source>
</reference>
<protein>
    <recommendedName>
        <fullName evidence="4">Lipoprotein</fullName>
    </recommendedName>
</protein>
<evidence type="ECO:0000313" key="3">
    <source>
        <dbReference type="Proteomes" id="UP000324760"/>
    </source>
</evidence>
<dbReference type="KEGG" id="ncu:F0U83_05895"/>
<organism evidence="2 3">
    <name type="scientific">Neptunomonas concharum</name>
    <dbReference type="NCBI Taxonomy" id="1031538"/>
    <lineage>
        <taxon>Bacteria</taxon>
        <taxon>Pseudomonadati</taxon>
        <taxon>Pseudomonadota</taxon>
        <taxon>Gammaproteobacteria</taxon>
        <taxon>Oceanospirillales</taxon>
        <taxon>Oceanospirillaceae</taxon>
        <taxon>Neptunomonas</taxon>
    </lineage>
</organism>
<dbReference type="Proteomes" id="UP000324760">
    <property type="component" value="Chromosome"/>
</dbReference>
<proteinExistence type="predicted"/>
<keyword evidence="1" id="KW-0732">Signal</keyword>
<feature type="chain" id="PRO_5025005159" description="Lipoprotein" evidence="1">
    <location>
        <begin position="24"/>
        <end position="129"/>
    </location>
</feature>
<dbReference type="AlphaFoldDB" id="A0A5P1RAG4"/>
<evidence type="ECO:0000256" key="1">
    <source>
        <dbReference type="SAM" id="SignalP"/>
    </source>
</evidence>
<dbReference type="PROSITE" id="PS51257">
    <property type="entry name" value="PROKAR_LIPOPROTEIN"/>
    <property type="match status" value="1"/>
</dbReference>
<gene>
    <name evidence="2" type="ORF">F0U83_05895</name>
</gene>